<reference evidence="7 8" key="1">
    <citation type="submission" date="2014-09" db="EMBL/GenBank/DDBJ databases">
        <authorList>
            <person name="Martin A.A."/>
        </authorList>
    </citation>
    <scope>NUCLEOTIDE SEQUENCE</scope>
    <source>
        <strain evidence="8">ED321</strain>
        <strain evidence="7">ED321 Heterogonic</strain>
    </source>
</reference>
<comment type="subcellular location">
    <subcellularLocation>
        <location evidence="1">Membrane</location>
        <topology evidence="1">Multi-pass membrane protein</topology>
    </subcellularLocation>
</comment>
<dbReference type="WBParaSite" id="SRAE_2000266200.1">
    <property type="protein sequence ID" value="SRAE_2000266200.1"/>
    <property type="gene ID" value="WBGene00262873"/>
</dbReference>
<dbReference type="AlphaFoldDB" id="A0A090LDX7"/>
<organism evidence="7">
    <name type="scientific">Strongyloides ratti</name>
    <name type="common">Parasitic roundworm</name>
    <dbReference type="NCBI Taxonomy" id="34506"/>
    <lineage>
        <taxon>Eukaryota</taxon>
        <taxon>Metazoa</taxon>
        <taxon>Ecdysozoa</taxon>
        <taxon>Nematoda</taxon>
        <taxon>Chromadorea</taxon>
        <taxon>Rhabditida</taxon>
        <taxon>Tylenchina</taxon>
        <taxon>Panagrolaimomorpha</taxon>
        <taxon>Strongyloidoidea</taxon>
        <taxon>Strongyloididae</taxon>
        <taxon>Strongyloides</taxon>
    </lineage>
</organism>
<name>A0A090LDX7_STRRB</name>
<keyword evidence="2 6" id="KW-0812">Transmembrane</keyword>
<feature type="transmembrane region" description="Helical" evidence="6">
    <location>
        <begin position="62"/>
        <end position="82"/>
    </location>
</feature>
<keyword evidence="3 6" id="KW-1133">Transmembrane helix</keyword>
<evidence type="ECO:0000313" key="8">
    <source>
        <dbReference type="Proteomes" id="UP000035682"/>
    </source>
</evidence>
<feature type="compositionally biased region" description="Acidic residues" evidence="5">
    <location>
        <begin position="346"/>
        <end position="365"/>
    </location>
</feature>
<sequence length="376" mass="43559">MRLWICSLLFYAFIFLLCELGRFQFSKFNKSKHNSIIIILEFIGTLQICSPMFDVNLVIESYGMTGVFIEIIFIEICNTYLLRDAFGDPCLLMQKFLNKKSWKWFGILLMTQFLAGLASFKLAKYWWSFEFHPIYNEMISKQNCESDLTVTLIYGMFVEAMGVISAKYIGSILEKYINDETWNIFLNAISSGIICVLGIQLTGMYANPIVAWACTFNCQGVSHFGHFLVYWIAPIIAHYVVGNFDEEESDGKLTNDKINKENLPEKYKNIERDIVNNKESDDYYTTEETVINSSKENIFTDGKSIENDIITTFTIDVNKDKKLLDENIIHNEMISDSLKIKYTNNSDDEDYDEEEEETYDEEESSECSVTQKYSTD</sequence>
<evidence type="ECO:0000313" key="7">
    <source>
        <dbReference type="EMBL" id="CEF68001.1"/>
    </source>
</evidence>
<accession>A0A090LDX7</accession>
<dbReference type="OrthoDB" id="1580043at2759"/>
<gene>
    <name evidence="7 9 10" type="ORF">SRAE_2000266200</name>
</gene>
<dbReference type="PANTHER" id="PTHR21191:SF15">
    <property type="entry name" value="AQUAPORIN"/>
    <property type="match status" value="1"/>
</dbReference>
<evidence type="ECO:0000256" key="1">
    <source>
        <dbReference type="ARBA" id="ARBA00004141"/>
    </source>
</evidence>
<evidence type="ECO:0000313" key="9">
    <source>
        <dbReference type="WBParaSite" id="SRAE_2000266200.1"/>
    </source>
</evidence>
<dbReference type="PANTHER" id="PTHR21191">
    <property type="entry name" value="AQUAPORIN"/>
    <property type="match status" value="1"/>
</dbReference>
<dbReference type="GO" id="GO:0015267">
    <property type="term" value="F:channel activity"/>
    <property type="evidence" value="ECO:0007669"/>
    <property type="project" value="TreeGrafter"/>
</dbReference>
<evidence type="ECO:0000313" key="10">
    <source>
        <dbReference type="WormBase" id="SRAE_2000266200"/>
    </source>
</evidence>
<reference evidence="9" key="2">
    <citation type="submission" date="2020-12" db="UniProtKB">
        <authorList>
            <consortium name="WormBaseParasite"/>
        </authorList>
    </citation>
    <scope>IDENTIFICATION</scope>
</reference>
<dbReference type="InterPro" id="IPR023271">
    <property type="entry name" value="Aquaporin-like"/>
</dbReference>
<keyword evidence="4 6" id="KW-0472">Membrane</keyword>
<dbReference type="OMA" id="YINDETW"/>
<evidence type="ECO:0000256" key="4">
    <source>
        <dbReference type="ARBA" id="ARBA00023136"/>
    </source>
</evidence>
<feature type="transmembrane region" description="Helical" evidence="6">
    <location>
        <begin position="102"/>
        <end position="127"/>
    </location>
</feature>
<protein>
    <submittedName>
        <fullName evidence="7 9">Aquaporin-like domain-containing protein</fullName>
    </submittedName>
</protein>
<dbReference type="SUPFAM" id="SSF81338">
    <property type="entry name" value="Aquaporin-like"/>
    <property type="match status" value="1"/>
</dbReference>
<proteinExistence type="predicted"/>
<dbReference type="GO" id="GO:0005737">
    <property type="term" value="C:cytoplasm"/>
    <property type="evidence" value="ECO:0007669"/>
    <property type="project" value="TreeGrafter"/>
</dbReference>
<evidence type="ECO:0000256" key="5">
    <source>
        <dbReference type="SAM" id="MobiDB-lite"/>
    </source>
</evidence>
<feature type="transmembrane region" description="Helical" evidence="6">
    <location>
        <begin position="181"/>
        <end position="199"/>
    </location>
</feature>
<dbReference type="GO" id="GO:0016020">
    <property type="term" value="C:membrane"/>
    <property type="evidence" value="ECO:0007669"/>
    <property type="project" value="UniProtKB-SubCell"/>
</dbReference>
<dbReference type="STRING" id="34506.A0A090LDX7"/>
<dbReference type="CTD" id="36380366"/>
<dbReference type="EMBL" id="LN609529">
    <property type="protein sequence ID" value="CEF68001.1"/>
    <property type="molecule type" value="Genomic_DNA"/>
</dbReference>
<evidence type="ECO:0000256" key="2">
    <source>
        <dbReference type="ARBA" id="ARBA00022692"/>
    </source>
</evidence>
<feature type="transmembrane region" description="Helical" evidence="6">
    <location>
        <begin position="148"/>
        <end position="169"/>
    </location>
</feature>
<dbReference type="Proteomes" id="UP000035682">
    <property type="component" value="Unplaced"/>
</dbReference>
<dbReference type="GeneID" id="36380366"/>
<feature type="compositionally biased region" description="Polar residues" evidence="5">
    <location>
        <begin position="367"/>
        <end position="376"/>
    </location>
</feature>
<evidence type="ECO:0000256" key="6">
    <source>
        <dbReference type="SAM" id="Phobius"/>
    </source>
</evidence>
<dbReference type="RefSeq" id="XP_024507201.1">
    <property type="nucleotide sequence ID" value="XM_024653756.1"/>
</dbReference>
<dbReference type="WormBase" id="SRAE_2000266200">
    <property type="protein sequence ID" value="SRP11242"/>
    <property type="gene ID" value="WBGene00262873"/>
</dbReference>
<keyword evidence="8" id="KW-1185">Reference proteome</keyword>
<feature type="region of interest" description="Disordered" evidence="5">
    <location>
        <begin position="342"/>
        <end position="376"/>
    </location>
</feature>
<evidence type="ECO:0000256" key="3">
    <source>
        <dbReference type="ARBA" id="ARBA00022989"/>
    </source>
</evidence>
<dbReference type="InterPro" id="IPR051883">
    <property type="entry name" value="AQP11/12_channel"/>
</dbReference>